<reference evidence="7 9" key="1">
    <citation type="submission" date="2012-06" db="EMBL/GenBank/DDBJ databases">
        <title>Draft genome sequence of Lactobacillus gigeriorum CRBIP 24.85T, isolated from chicken crop.</title>
        <authorList>
            <person name="Cousin S."/>
            <person name="Ma L."/>
            <person name="Creno S."/>
            <person name="Clermont D."/>
            <person name="Loux V."/>
            <person name="Bizet C."/>
            <person name="Bouchier C."/>
        </authorList>
    </citation>
    <scope>NUCLEOTIDE SEQUENCE [LARGE SCALE GENOMIC DNA]</scope>
    <source>
        <strain evidence="9">CRBIP 24.85T</strain>
        <strain evidence="7">Type strain: CRBIP 24.85</strain>
    </source>
</reference>
<dbReference type="PANTHER" id="PTHR10363">
    <property type="entry name" value="BLEOMYCIN HYDROLASE"/>
    <property type="match status" value="1"/>
</dbReference>
<proteinExistence type="inferred from homology"/>
<dbReference type="PROSITE" id="PS00139">
    <property type="entry name" value="THIOL_PROTEASE_CYS"/>
    <property type="match status" value="1"/>
</dbReference>
<feature type="active site" evidence="6">
    <location>
        <position position="362"/>
    </location>
</feature>
<dbReference type="EMBL" id="AYZO01000008">
    <property type="protein sequence ID" value="KRN13841.1"/>
    <property type="molecule type" value="Genomic_DNA"/>
</dbReference>
<feature type="active site" evidence="6">
    <location>
        <position position="70"/>
    </location>
</feature>
<dbReference type="PANTHER" id="PTHR10363:SF2">
    <property type="entry name" value="BLEOMYCIN HYDROLASE"/>
    <property type="match status" value="1"/>
</dbReference>
<comment type="caution">
    <text evidence="7">The sequence shown here is derived from an EMBL/GenBank/DDBJ whole genome shotgun (WGS) entry which is preliminary data.</text>
</comment>
<dbReference type="Gene3D" id="3.90.70.10">
    <property type="entry name" value="Cysteine proteinases"/>
    <property type="match status" value="1"/>
</dbReference>
<evidence type="ECO:0000256" key="2">
    <source>
        <dbReference type="ARBA" id="ARBA00022670"/>
    </source>
</evidence>
<evidence type="ECO:0000313" key="10">
    <source>
        <dbReference type="Proteomes" id="UP000051521"/>
    </source>
</evidence>
<dbReference type="PROSITE" id="PS00639">
    <property type="entry name" value="THIOL_PROTEASE_HIS"/>
    <property type="match status" value="1"/>
</dbReference>
<evidence type="ECO:0000313" key="7">
    <source>
        <dbReference type="EMBL" id="CCI86456.1"/>
    </source>
</evidence>
<dbReference type="GO" id="GO:0009636">
    <property type="term" value="P:response to toxic substance"/>
    <property type="evidence" value="ECO:0007669"/>
    <property type="project" value="TreeGrafter"/>
</dbReference>
<dbReference type="InterPro" id="IPR038765">
    <property type="entry name" value="Papain-like_cys_pep_sf"/>
</dbReference>
<keyword evidence="2 5" id="KW-0645">Protease</keyword>
<dbReference type="InterPro" id="IPR000169">
    <property type="entry name" value="Pept_cys_AS"/>
</dbReference>
<dbReference type="Proteomes" id="UP000051521">
    <property type="component" value="Unassembled WGS sequence"/>
</dbReference>
<dbReference type="STRING" id="1423751.FC38_GL001761"/>
<dbReference type="Pfam" id="PF03051">
    <property type="entry name" value="Peptidase_C1_2"/>
    <property type="match status" value="1"/>
</dbReference>
<evidence type="ECO:0000256" key="3">
    <source>
        <dbReference type="ARBA" id="ARBA00022801"/>
    </source>
</evidence>
<evidence type="ECO:0000313" key="8">
    <source>
        <dbReference type="EMBL" id="KRN13841.1"/>
    </source>
</evidence>
<dbReference type="GO" id="GO:0006508">
    <property type="term" value="P:proteolysis"/>
    <property type="evidence" value="ECO:0007669"/>
    <property type="project" value="UniProtKB-KW"/>
</dbReference>
<comment type="similarity">
    <text evidence="5">Belongs to the peptidase C1 family.</text>
</comment>
<comment type="subcellular location">
    <subcellularLocation>
        <location evidence="1">Cytoplasm</location>
    </subcellularLocation>
</comment>
<dbReference type="Proteomes" id="UP000009326">
    <property type="component" value="Unassembled WGS sequence"/>
</dbReference>
<gene>
    <name evidence="7" type="ORF">BN52_07620</name>
    <name evidence="8" type="ORF">FC38_GL001761</name>
</gene>
<keyword evidence="5 7" id="KW-0031">Aminopeptidase</keyword>
<keyword evidence="3 5" id="KW-0378">Hydrolase</keyword>
<keyword evidence="10" id="KW-1185">Reference proteome</keyword>
<evidence type="ECO:0000256" key="1">
    <source>
        <dbReference type="ARBA" id="ARBA00004496"/>
    </source>
</evidence>
<evidence type="ECO:0000256" key="5">
    <source>
        <dbReference type="PIRNR" id="PIRNR005700"/>
    </source>
</evidence>
<evidence type="ECO:0000313" key="9">
    <source>
        <dbReference type="Proteomes" id="UP000009326"/>
    </source>
</evidence>
<dbReference type="PIRSF" id="PIRSF005700">
    <property type="entry name" value="PepC"/>
    <property type="match status" value="1"/>
</dbReference>
<reference evidence="8 10" key="2">
    <citation type="journal article" date="2015" name="Genome Announc.">
        <title>Expanding the biotechnology potential of lactobacilli through comparative genomics of 213 strains and associated genera.</title>
        <authorList>
            <person name="Sun Z."/>
            <person name="Harris H.M."/>
            <person name="McCann A."/>
            <person name="Guo C."/>
            <person name="Argimon S."/>
            <person name="Zhang W."/>
            <person name="Yang X."/>
            <person name="Jeffery I.B."/>
            <person name="Cooney J.C."/>
            <person name="Kagawa T.F."/>
            <person name="Liu W."/>
            <person name="Song Y."/>
            <person name="Salvetti E."/>
            <person name="Wrobel A."/>
            <person name="Rasinkangas P."/>
            <person name="Parkhill J."/>
            <person name="Rea M.C."/>
            <person name="O'Sullivan O."/>
            <person name="Ritari J."/>
            <person name="Douillard F.P."/>
            <person name="Paul Ross R."/>
            <person name="Yang R."/>
            <person name="Briner A.E."/>
            <person name="Felis G.E."/>
            <person name="de Vos W.M."/>
            <person name="Barrangou R."/>
            <person name="Klaenhammer T.R."/>
            <person name="Caufield P.W."/>
            <person name="Cui Y."/>
            <person name="Zhang H."/>
            <person name="O'Toole P.W."/>
        </authorList>
    </citation>
    <scope>NUCLEOTIDE SEQUENCE [LARGE SCALE GENOMIC DNA]</scope>
    <source>
        <strain evidence="8 10">DSM 23908</strain>
    </source>
</reference>
<dbReference type="EMBL" id="CAKC01000023">
    <property type="protein sequence ID" value="CCI86456.1"/>
    <property type="molecule type" value="Genomic_DNA"/>
</dbReference>
<dbReference type="RefSeq" id="WP_008472402.1">
    <property type="nucleotide sequence ID" value="NZ_AYZO01000008.1"/>
</dbReference>
<dbReference type="InterPro" id="IPR025660">
    <property type="entry name" value="Pept_his_AS"/>
</dbReference>
<dbReference type="CDD" id="cd00585">
    <property type="entry name" value="Peptidase_C1B"/>
    <property type="match status" value="1"/>
</dbReference>
<dbReference type="OrthoDB" id="1111399at2"/>
<accession>I7LCG3</accession>
<keyword evidence="4 5" id="KW-0788">Thiol protease</keyword>
<name>I7LCG3_9LACO</name>
<dbReference type="InterPro" id="IPR004134">
    <property type="entry name" value="Peptidase_C1B"/>
</dbReference>
<dbReference type="AlphaFoldDB" id="I7LCG3"/>
<dbReference type="GO" id="GO:0005737">
    <property type="term" value="C:cytoplasm"/>
    <property type="evidence" value="ECO:0007669"/>
    <property type="project" value="UniProtKB-SubCell"/>
</dbReference>
<feature type="active site" evidence="6">
    <location>
        <position position="383"/>
    </location>
</feature>
<dbReference type="PATRIC" id="fig|1423751.3.peg.1825"/>
<protein>
    <recommendedName>
        <fullName evidence="5">Aminopeptidase</fullName>
    </recommendedName>
</protein>
<evidence type="ECO:0000256" key="4">
    <source>
        <dbReference type="ARBA" id="ARBA00022807"/>
    </source>
</evidence>
<evidence type="ECO:0000256" key="6">
    <source>
        <dbReference type="PIRSR" id="PIRSR005700-1"/>
    </source>
</evidence>
<sequence>MSHELTLQEANEFRDNFEAQANNEVISRAARRSGILEASFNPNVSQQLNRVFSIELPVDKVTNQQQSGRCWEFASLNVLRHYFGKKYHVKNFEFSQVYNFFWDRIERANIYYDHMIRLADKPLDDREVQAYLAGTGYDGGEWAMAVALIKKYGVVPTYAMPESFNSNHTAALDDFLARKKRKDGLALRKLVQAGDLEKVEAARKQFLNEVYHVVATAFGQPPKTFDLEYYDDDKKYHLEKNLTPQQFLHEYLGDFDFDDYIAISNSPNYDYNKVYHDGYWDNVVGRDQVKFLNLPMANLTQAALAQLKDGEAVLFGNDVLKQMERKSGYLATDLYQTDELFNVDTEMTKAERLATGEGKASHAMTLVGVDEDRGEIRQWKVENSWGEENGEKGYFVMSHDWFEKYVYHVIVHKRYLTAEQVDLFLNGPVVDLKPWEMVG</sequence>
<dbReference type="GO" id="GO:0043418">
    <property type="term" value="P:homocysteine catabolic process"/>
    <property type="evidence" value="ECO:0007669"/>
    <property type="project" value="TreeGrafter"/>
</dbReference>
<dbReference type="SUPFAM" id="SSF54001">
    <property type="entry name" value="Cysteine proteinases"/>
    <property type="match status" value="1"/>
</dbReference>
<organism evidence="7 9">
    <name type="scientific">Lactobacillus gigeriorum DSM 23908 = CRBIP 24.85</name>
    <dbReference type="NCBI Taxonomy" id="1423751"/>
    <lineage>
        <taxon>Bacteria</taxon>
        <taxon>Bacillati</taxon>
        <taxon>Bacillota</taxon>
        <taxon>Bacilli</taxon>
        <taxon>Lactobacillales</taxon>
        <taxon>Lactobacillaceae</taxon>
        <taxon>Lactobacillus</taxon>
    </lineage>
</organism>
<dbReference type="GO" id="GO:0070005">
    <property type="term" value="F:cysteine-type aminopeptidase activity"/>
    <property type="evidence" value="ECO:0007669"/>
    <property type="project" value="InterPro"/>
</dbReference>